<dbReference type="PANTHER" id="PTHR10693:SF75">
    <property type="entry name" value="NUCLEAR TRANSPORT FACTOR 2"/>
    <property type="match status" value="1"/>
</dbReference>
<keyword evidence="1 2" id="KW-0694">RNA-binding</keyword>
<dbReference type="CDD" id="cd00590">
    <property type="entry name" value="RRM_SF"/>
    <property type="match status" value="1"/>
</dbReference>
<accession>A0AAF0WQ92</accession>
<feature type="region of interest" description="Disordered" evidence="3">
    <location>
        <begin position="220"/>
        <end position="242"/>
    </location>
</feature>
<feature type="compositionally biased region" description="Polar residues" evidence="3">
    <location>
        <begin position="423"/>
        <end position="436"/>
    </location>
</feature>
<dbReference type="Pfam" id="PF02136">
    <property type="entry name" value="NTF2"/>
    <property type="match status" value="1"/>
</dbReference>
<dbReference type="InterPro" id="IPR012677">
    <property type="entry name" value="Nucleotide-bd_a/b_plait_sf"/>
</dbReference>
<dbReference type="Gene3D" id="3.10.450.50">
    <property type="match status" value="1"/>
</dbReference>
<evidence type="ECO:0000259" key="4">
    <source>
        <dbReference type="PROSITE" id="PS50102"/>
    </source>
</evidence>
<dbReference type="KEGG" id="dcr:108211293"/>
<evidence type="ECO:0000313" key="7">
    <source>
        <dbReference type="Proteomes" id="UP000077755"/>
    </source>
</evidence>
<dbReference type="FunFam" id="3.10.450.50:FF:000003">
    <property type="entry name" value="Nuclear transport factor 2 family protein"/>
    <property type="match status" value="1"/>
</dbReference>
<dbReference type="InterPro" id="IPR039539">
    <property type="entry name" value="Ras_GTPase_bind_prot"/>
</dbReference>
<evidence type="ECO:0000259" key="5">
    <source>
        <dbReference type="PROSITE" id="PS50177"/>
    </source>
</evidence>
<organism evidence="6 7">
    <name type="scientific">Daucus carota subsp. sativus</name>
    <name type="common">Carrot</name>
    <dbReference type="NCBI Taxonomy" id="79200"/>
    <lineage>
        <taxon>Eukaryota</taxon>
        <taxon>Viridiplantae</taxon>
        <taxon>Streptophyta</taxon>
        <taxon>Embryophyta</taxon>
        <taxon>Tracheophyta</taxon>
        <taxon>Spermatophyta</taxon>
        <taxon>Magnoliopsida</taxon>
        <taxon>eudicotyledons</taxon>
        <taxon>Gunneridae</taxon>
        <taxon>Pentapetalae</taxon>
        <taxon>asterids</taxon>
        <taxon>campanulids</taxon>
        <taxon>Apiales</taxon>
        <taxon>Apiaceae</taxon>
        <taxon>Apioideae</taxon>
        <taxon>Scandiceae</taxon>
        <taxon>Daucinae</taxon>
        <taxon>Daucus</taxon>
        <taxon>Daucus sect. Daucus</taxon>
    </lineage>
</organism>
<protein>
    <recommendedName>
        <fullName evidence="8">RRM domain-containing protein</fullName>
    </recommendedName>
</protein>
<dbReference type="EMBL" id="CP093345">
    <property type="protein sequence ID" value="WOG93784.1"/>
    <property type="molecule type" value="Genomic_DNA"/>
</dbReference>
<reference evidence="6" key="1">
    <citation type="journal article" date="2016" name="Nat. Genet.">
        <title>A high-quality carrot genome assembly provides new insights into carotenoid accumulation and asterid genome evolution.</title>
        <authorList>
            <person name="Iorizzo M."/>
            <person name="Ellison S."/>
            <person name="Senalik D."/>
            <person name="Zeng P."/>
            <person name="Satapoomin P."/>
            <person name="Huang J."/>
            <person name="Bowman M."/>
            <person name="Iovene M."/>
            <person name="Sanseverino W."/>
            <person name="Cavagnaro P."/>
            <person name="Yildiz M."/>
            <person name="Macko-Podgorni A."/>
            <person name="Moranska E."/>
            <person name="Grzebelus E."/>
            <person name="Grzebelus D."/>
            <person name="Ashrafi H."/>
            <person name="Zheng Z."/>
            <person name="Cheng S."/>
            <person name="Spooner D."/>
            <person name="Van Deynze A."/>
            <person name="Simon P."/>
        </authorList>
    </citation>
    <scope>NUCLEOTIDE SEQUENCE</scope>
    <source>
        <tissue evidence="6">Leaf</tissue>
    </source>
</reference>
<dbReference type="Pfam" id="PF00076">
    <property type="entry name" value="RRM_1"/>
    <property type="match status" value="1"/>
</dbReference>
<dbReference type="GO" id="GO:1990904">
    <property type="term" value="C:ribonucleoprotein complex"/>
    <property type="evidence" value="ECO:0007669"/>
    <property type="project" value="TreeGrafter"/>
</dbReference>
<keyword evidence="7" id="KW-1185">Reference proteome</keyword>
<dbReference type="SMART" id="SM00360">
    <property type="entry name" value="RRM"/>
    <property type="match status" value="1"/>
</dbReference>
<evidence type="ECO:0008006" key="8">
    <source>
        <dbReference type="Google" id="ProtNLM"/>
    </source>
</evidence>
<dbReference type="InterPro" id="IPR002075">
    <property type="entry name" value="NTF2_dom"/>
</dbReference>
<feature type="domain" description="NTF2" evidence="5">
    <location>
        <begin position="18"/>
        <end position="134"/>
    </location>
</feature>
<dbReference type="InterPro" id="IPR018222">
    <property type="entry name" value="Nuclear_transport_factor_2_euk"/>
</dbReference>
<dbReference type="Gene3D" id="3.30.70.330">
    <property type="match status" value="1"/>
</dbReference>
<sequence length="451" mass="49598">MTVPTENPPAVFPGAQYVGKAFVDQYFYVLSISPESLYKFYHDSSLLSRPNMHGSMISVTTLKDIDEKIQSVDCKNSKPEIDTVDAQDSYQAGVIVVVTGSAIGADNVKRRFVQTFFLAPQEKGYFVQNDILRYVEESGQLELNYKPVDSDGDCVPPATLTSVSDTTHVSPSHACDPLNTFETEDAEVFEASGNGEICSPLDDERHSVMIGNIVNEERIQSSQNGTLESISSDPTVVQQENRSYASIVSKPAANPASNMRWAPIIPSPNTLGSKKPSPEPAASVPTSDSGLEGSNPQDNVEGHSVYIRNLPSNATVAHVTEEFSKFGPVKHGGVQIKIHRQHGYHYGFVEFESPDSVQNAIKDSPIVFGRRHVIVEEKQSTFRVGSSGNTDRNTLRRGEFQDSFRGRNYSEGGGYGRSEFRSNHNFSSRPTINGGRNTKYRYQRVEPVGGE</sequence>
<dbReference type="InterPro" id="IPR032710">
    <property type="entry name" value="NTF2-like_dom_sf"/>
</dbReference>
<dbReference type="AlphaFoldDB" id="A0AAF0WQ92"/>
<feature type="compositionally biased region" description="Polar residues" evidence="3">
    <location>
        <begin position="284"/>
        <end position="298"/>
    </location>
</feature>
<evidence type="ECO:0000256" key="3">
    <source>
        <dbReference type="SAM" id="MobiDB-lite"/>
    </source>
</evidence>
<dbReference type="GO" id="GO:0005829">
    <property type="term" value="C:cytosol"/>
    <property type="evidence" value="ECO:0007669"/>
    <property type="project" value="TreeGrafter"/>
</dbReference>
<dbReference type="CDD" id="cd00780">
    <property type="entry name" value="NTF2"/>
    <property type="match status" value="1"/>
</dbReference>
<evidence type="ECO:0000256" key="1">
    <source>
        <dbReference type="ARBA" id="ARBA00022884"/>
    </source>
</evidence>
<gene>
    <name evidence="6" type="ORF">DCAR_0313071</name>
</gene>
<feature type="domain" description="RRM" evidence="4">
    <location>
        <begin position="303"/>
        <end position="380"/>
    </location>
</feature>
<dbReference type="Proteomes" id="UP000077755">
    <property type="component" value="Chromosome 3"/>
</dbReference>
<dbReference type="SUPFAM" id="SSF54928">
    <property type="entry name" value="RNA-binding domain, RBD"/>
    <property type="match status" value="1"/>
</dbReference>
<dbReference type="InterPro" id="IPR000504">
    <property type="entry name" value="RRM_dom"/>
</dbReference>
<dbReference type="PROSITE" id="PS50102">
    <property type="entry name" value="RRM"/>
    <property type="match status" value="1"/>
</dbReference>
<dbReference type="GO" id="GO:0003729">
    <property type="term" value="F:mRNA binding"/>
    <property type="evidence" value="ECO:0007669"/>
    <property type="project" value="TreeGrafter"/>
</dbReference>
<reference evidence="6" key="2">
    <citation type="submission" date="2022-03" db="EMBL/GenBank/DDBJ databases">
        <title>Draft title - Genomic analysis of global carrot germplasm unveils the trajectory of domestication and the origin of high carotenoid orange carrot.</title>
        <authorList>
            <person name="Iorizzo M."/>
            <person name="Ellison S."/>
            <person name="Senalik D."/>
            <person name="Macko-Podgorni A."/>
            <person name="Grzebelus D."/>
            <person name="Bostan H."/>
            <person name="Rolling W."/>
            <person name="Curaba J."/>
            <person name="Simon P."/>
        </authorList>
    </citation>
    <scope>NUCLEOTIDE SEQUENCE</scope>
    <source>
        <tissue evidence="6">Leaf</tissue>
    </source>
</reference>
<name>A0AAF0WQ92_DAUCS</name>
<proteinExistence type="predicted"/>
<feature type="compositionally biased region" description="Basic and acidic residues" evidence="3">
    <location>
        <begin position="393"/>
        <end position="405"/>
    </location>
</feature>
<feature type="region of interest" description="Disordered" evidence="3">
    <location>
        <begin position="257"/>
        <end position="302"/>
    </location>
</feature>
<evidence type="ECO:0000313" key="6">
    <source>
        <dbReference type="EMBL" id="WOG93784.1"/>
    </source>
</evidence>
<feature type="region of interest" description="Disordered" evidence="3">
    <location>
        <begin position="384"/>
        <end position="451"/>
    </location>
</feature>
<evidence type="ECO:0000256" key="2">
    <source>
        <dbReference type="PROSITE-ProRule" id="PRU00176"/>
    </source>
</evidence>
<dbReference type="PROSITE" id="PS50177">
    <property type="entry name" value="NTF2_DOMAIN"/>
    <property type="match status" value="1"/>
</dbReference>
<dbReference type="PANTHER" id="PTHR10693">
    <property type="entry name" value="RAS GTPASE-ACTIVATING PROTEIN-BINDING PROTEIN"/>
    <property type="match status" value="1"/>
</dbReference>
<dbReference type="InterPro" id="IPR035979">
    <property type="entry name" value="RBD_domain_sf"/>
</dbReference>
<dbReference type="SUPFAM" id="SSF54427">
    <property type="entry name" value="NTF2-like"/>
    <property type="match status" value="1"/>
</dbReference>